<gene>
    <name evidence="1" type="ORF">TCM_022362</name>
</gene>
<dbReference type="InParanoid" id="A0A061F0J3"/>
<proteinExistence type="predicted"/>
<organism evidence="1 2">
    <name type="scientific">Theobroma cacao</name>
    <name type="common">Cacao</name>
    <name type="synonym">Cocoa</name>
    <dbReference type="NCBI Taxonomy" id="3641"/>
    <lineage>
        <taxon>Eukaryota</taxon>
        <taxon>Viridiplantae</taxon>
        <taxon>Streptophyta</taxon>
        <taxon>Embryophyta</taxon>
        <taxon>Tracheophyta</taxon>
        <taxon>Spermatophyta</taxon>
        <taxon>Magnoliopsida</taxon>
        <taxon>eudicotyledons</taxon>
        <taxon>Gunneridae</taxon>
        <taxon>Pentapetalae</taxon>
        <taxon>rosids</taxon>
        <taxon>malvids</taxon>
        <taxon>Malvales</taxon>
        <taxon>Malvaceae</taxon>
        <taxon>Byttnerioideae</taxon>
        <taxon>Theobroma</taxon>
    </lineage>
</organism>
<protein>
    <submittedName>
        <fullName evidence="1">Uncharacterized protein</fullName>
    </submittedName>
</protein>
<keyword evidence="2" id="KW-1185">Reference proteome</keyword>
<dbReference type="EMBL" id="CM001883">
    <property type="protein sequence ID" value="EOY08039.1"/>
    <property type="molecule type" value="Genomic_DNA"/>
</dbReference>
<dbReference type="Proteomes" id="UP000026915">
    <property type="component" value="Chromosome 5"/>
</dbReference>
<reference evidence="1 2" key="1">
    <citation type="journal article" date="2013" name="Genome Biol.">
        <title>The genome sequence of the most widely cultivated cacao type and its use to identify candidate genes regulating pod color.</title>
        <authorList>
            <person name="Motamayor J.C."/>
            <person name="Mockaitis K."/>
            <person name="Schmutz J."/>
            <person name="Haiminen N."/>
            <person name="Iii D.L."/>
            <person name="Cornejo O."/>
            <person name="Findley S.D."/>
            <person name="Zheng P."/>
            <person name="Utro F."/>
            <person name="Royaert S."/>
            <person name="Saski C."/>
            <person name="Jenkins J."/>
            <person name="Podicheti R."/>
            <person name="Zhao M."/>
            <person name="Scheffler B.E."/>
            <person name="Stack J.C."/>
            <person name="Feltus F.A."/>
            <person name="Mustiga G.M."/>
            <person name="Amores F."/>
            <person name="Phillips W."/>
            <person name="Marelli J.P."/>
            <person name="May G.D."/>
            <person name="Shapiro H."/>
            <person name="Ma J."/>
            <person name="Bustamante C.D."/>
            <person name="Schnell R.J."/>
            <person name="Main D."/>
            <person name="Gilbert D."/>
            <person name="Parida L."/>
            <person name="Kuhn D.N."/>
        </authorList>
    </citation>
    <scope>NUCLEOTIDE SEQUENCE [LARGE SCALE GENOMIC DNA]</scope>
    <source>
        <strain evidence="2">cv. Matina 1-6</strain>
    </source>
</reference>
<evidence type="ECO:0000313" key="1">
    <source>
        <dbReference type="EMBL" id="EOY08039.1"/>
    </source>
</evidence>
<sequence>MVKNKYKNSSRKAHCKVVILSTFKERTVRISTPDLTKEAKEEHRHDTARVAVATRVLTLRLYLCYIWDPTIFQREILQYNIKVKGIVFAIVIFCLSKKDMGSVNPLSSRSSQCLLTRSAKWQLDTSLLAKAENELETQVGIKGSASGGVGHKKPHHAICKPLSRKHCDYAQPRLSQYRKKPWRLYGSGLSCSSGHSLCPTFGKSLQDLCLSGPLMNMPSLMYHLVLVRRCVQLLLFELRVTKHWLDRLLHGLTLPLSFFAKQRITMAKTKP</sequence>
<accession>A0A061F0J3</accession>
<dbReference type="Gramene" id="EOY08039">
    <property type="protein sequence ID" value="EOY08039"/>
    <property type="gene ID" value="TCM_022362"/>
</dbReference>
<dbReference type="HOGENOM" id="CLU_1028246_0_0_1"/>
<evidence type="ECO:0000313" key="2">
    <source>
        <dbReference type="Proteomes" id="UP000026915"/>
    </source>
</evidence>
<dbReference type="AlphaFoldDB" id="A0A061F0J3"/>
<name>A0A061F0J3_THECC</name>